<feature type="transmembrane region" description="Helical" evidence="7">
    <location>
        <begin position="116"/>
        <end position="139"/>
    </location>
</feature>
<dbReference type="Pfam" id="PF00482">
    <property type="entry name" value="T2SSF"/>
    <property type="match status" value="2"/>
</dbReference>
<evidence type="ECO:0000256" key="1">
    <source>
        <dbReference type="ARBA" id="ARBA00004651"/>
    </source>
</evidence>
<keyword evidence="6 7" id="KW-0472">Membrane</keyword>
<dbReference type="Proteomes" id="UP000031397">
    <property type="component" value="Unassembled WGS sequence"/>
</dbReference>
<organism evidence="9 10">
    <name type="scientific">Fructilactobacillus fructivorans</name>
    <dbReference type="NCBI Taxonomy" id="1614"/>
    <lineage>
        <taxon>Bacteria</taxon>
        <taxon>Bacillati</taxon>
        <taxon>Bacillota</taxon>
        <taxon>Bacilli</taxon>
        <taxon>Lactobacillales</taxon>
        <taxon>Lactobacillaceae</taxon>
        <taxon>Fructilactobacillus</taxon>
    </lineage>
</organism>
<accession>A0A0C1PNL8</accession>
<feature type="transmembrane region" description="Helical" evidence="7">
    <location>
        <begin position="304"/>
        <end position="326"/>
    </location>
</feature>
<dbReference type="AlphaFoldDB" id="A0A0C1PNL8"/>
<feature type="domain" description="Type II secretion system protein GspF" evidence="8">
    <location>
        <begin position="24"/>
        <end position="140"/>
    </location>
</feature>
<name>A0A0C1PNL8_9LACO</name>
<dbReference type="PANTHER" id="PTHR30012:SF0">
    <property type="entry name" value="TYPE II SECRETION SYSTEM PROTEIN F-RELATED"/>
    <property type="match status" value="1"/>
</dbReference>
<dbReference type="InterPro" id="IPR003004">
    <property type="entry name" value="GspF/PilC"/>
</dbReference>
<evidence type="ECO:0000256" key="7">
    <source>
        <dbReference type="SAM" id="Phobius"/>
    </source>
</evidence>
<dbReference type="PANTHER" id="PTHR30012">
    <property type="entry name" value="GENERAL SECRETION PATHWAY PROTEIN"/>
    <property type="match status" value="1"/>
</dbReference>
<evidence type="ECO:0000256" key="3">
    <source>
        <dbReference type="ARBA" id="ARBA00022475"/>
    </source>
</evidence>
<dbReference type="PATRIC" id="fig|1614.7.peg.733"/>
<dbReference type="Gene3D" id="1.20.81.30">
    <property type="entry name" value="Type II secretion system (T2SS), domain F"/>
    <property type="match status" value="2"/>
</dbReference>
<feature type="transmembrane region" description="Helical" evidence="7">
    <location>
        <begin position="159"/>
        <end position="179"/>
    </location>
</feature>
<evidence type="ECO:0000256" key="2">
    <source>
        <dbReference type="ARBA" id="ARBA00005745"/>
    </source>
</evidence>
<keyword evidence="10" id="KW-1185">Reference proteome</keyword>
<proteinExistence type="inferred from homology"/>
<dbReference type="GO" id="GO:0005886">
    <property type="term" value="C:plasma membrane"/>
    <property type="evidence" value="ECO:0007669"/>
    <property type="project" value="UniProtKB-SubCell"/>
</dbReference>
<sequence>MKKIGINIFTGKRISIKQQAFLFSTLGDLLSTGFSIHQSLEFVKVVSKRNQIIVNKIIHGLERGNNLPDSMKFFLSESIYYQLKIADEHGDLVNGMKKVGDFLKLRITQNEKIKAVVVYPIFLFLVLFSIIFAVKFLIMPQTADLTGQTGTRNHHVISYIVYAVGLTIILLGMVGYQNFKAKKCIDRINLLVKIPVIGQLFKAYYQYFVTSNFALMINGGLDLKQVVSALLKFDHQSLLYDVGKTMRAGFNEGMNFGASLARYSFVSEEMIVFLSNGSTQSELAQNLKALSRLSFKEMIRKSNLLIKLIQPVSFAVIGILIVGAYLQMLLPMYDSMKGLY</sequence>
<dbReference type="InterPro" id="IPR042094">
    <property type="entry name" value="T2SS_GspF_sf"/>
</dbReference>
<dbReference type="InterPro" id="IPR018076">
    <property type="entry name" value="T2SS_GspF_dom"/>
</dbReference>
<evidence type="ECO:0000256" key="5">
    <source>
        <dbReference type="ARBA" id="ARBA00022989"/>
    </source>
</evidence>
<protein>
    <submittedName>
        <fullName evidence="9">Late competence protein ComGB, access of DNA to ComEA</fullName>
    </submittedName>
</protein>
<gene>
    <name evidence="9" type="ORF">LfDm3_0778</name>
</gene>
<feature type="domain" description="Type II secretion system protein GspF" evidence="8">
    <location>
        <begin position="211"/>
        <end position="331"/>
    </location>
</feature>
<keyword evidence="5 7" id="KW-1133">Transmembrane helix</keyword>
<evidence type="ECO:0000313" key="9">
    <source>
        <dbReference type="EMBL" id="KID41536.1"/>
    </source>
</evidence>
<comment type="caution">
    <text evidence="9">The sequence shown here is derived from an EMBL/GenBank/DDBJ whole genome shotgun (WGS) entry which is preliminary data.</text>
</comment>
<dbReference type="OrthoDB" id="2145980at2"/>
<dbReference type="GeneID" id="74913444"/>
<keyword evidence="4 7" id="KW-0812">Transmembrane</keyword>
<keyword evidence="3" id="KW-1003">Cell membrane</keyword>
<comment type="subcellular location">
    <subcellularLocation>
        <location evidence="1">Cell membrane</location>
        <topology evidence="1">Multi-pass membrane protein</topology>
    </subcellularLocation>
</comment>
<dbReference type="RefSeq" id="WP_039144262.1">
    <property type="nucleotide sequence ID" value="NZ_JOJZ01000019.1"/>
</dbReference>
<reference evidence="9 10" key="1">
    <citation type="submission" date="2014-06" db="EMBL/GenBank/DDBJ databases">
        <title>Functional and comparative genomic analyses of the Drosophila gut microbiota identify candidate symbiosis factors.</title>
        <authorList>
            <person name="Newell P.D."/>
            <person name="Chaston J.M."/>
            <person name="Douglas A.E."/>
        </authorList>
    </citation>
    <scope>NUCLEOTIDE SEQUENCE [LARGE SCALE GENOMIC DNA]</scope>
    <source>
        <strain evidence="9 10">DmCS_002</strain>
    </source>
</reference>
<evidence type="ECO:0000256" key="4">
    <source>
        <dbReference type="ARBA" id="ARBA00022692"/>
    </source>
</evidence>
<evidence type="ECO:0000313" key="10">
    <source>
        <dbReference type="Proteomes" id="UP000031397"/>
    </source>
</evidence>
<comment type="similarity">
    <text evidence="2">Belongs to the GSP F family.</text>
</comment>
<dbReference type="EMBL" id="JOJZ01000019">
    <property type="protein sequence ID" value="KID41536.1"/>
    <property type="molecule type" value="Genomic_DNA"/>
</dbReference>
<evidence type="ECO:0000259" key="8">
    <source>
        <dbReference type="Pfam" id="PF00482"/>
    </source>
</evidence>
<evidence type="ECO:0000256" key="6">
    <source>
        <dbReference type="ARBA" id="ARBA00023136"/>
    </source>
</evidence>